<sequence>MRYFPARVFFFSVLCFITGFQSLQAQSSAPTSIEAVFEEAESIHSLRSVLIQQEGELLGAEYFRNASPDYPYNIKSASKSIISLLTGIAVDNGFISLNETLGDYFPEYFEANPNQKKENITIRNLLSMQSGLETTSFYNYGAWVVSNDWVEFQLDQDFVEEPGGQMVYSTGTSHLLSVILTKATGMSTKAFAEEYLFDPLNIDEGGWDRDPKGYYMGGNNLAMTPDDLLKIGQLMLNGGTYNGERIVSKEWVRDSFKTYTRSNYNPYDYGYMWWNRPVGGHKVFFAWGYGGQYIFMIPELSSVVVITNSLDGATQRRTYKEPIFNFLENSVIPYLENKAF</sequence>
<comment type="caution">
    <text evidence="3">The sequence shown here is derived from an EMBL/GenBank/DDBJ whole genome shotgun (WGS) entry which is preliminary data.</text>
</comment>
<evidence type="ECO:0000259" key="2">
    <source>
        <dbReference type="Pfam" id="PF00144"/>
    </source>
</evidence>
<feature type="signal peptide" evidence="1">
    <location>
        <begin position="1"/>
        <end position="25"/>
    </location>
</feature>
<dbReference type="PANTHER" id="PTHR43283">
    <property type="entry name" value="BETA-LACTAMASE-RELATED"/>
    <property type="match status" value="1"/>
</dbReference>
<gene>
    <name evidence="3" type="ORF">NM125_09335</name>
</gene>
<evidence type="ECO:0000313" key="4">
    <source>
        <dbReference type="Proteomes" id="UP001139125"/>
    </source>
</evidence>
<name>A0A9X2L3U3_9BACT</name>
<reference evidence="3" key="1">
    <citation type="submission" date="2022-06" db="EMBL/GenBank/DDBJ databases">
        <title>Gracilimonas sp. CAU 1638 isolated from sea sediment.</title>
        <authorList>
            <person name="Kim W."/>
        </authorList>
    </citation>
    <scope>NUCLEOTIDE SEQUENCE</scope>
    <source>
        <strain evidence="3">CAU 1638</strain>
    </source>
</reference>
<feature type="domain" description="Beta-lactamase-related" evidence="2">
    <location>
        <begin position="49"/>
        <end position="312"/>
    </location>
</feature>
<proteinExistence type="predicted"/>
<evidence type="ECO:0000256" key="1">
    <source>
        <dbReference type="SAM" id="SignalP"/>
    </source>
</evidence>
<dbReference type="SUPFAM" id="SSF56601">
    <property type="entry name" value="beta-lactamase/transpeptidase-like"/>
    <property type="match status" value="1"/>
</dbReference>
<organism evidence="3 4">
    <name type="scientific">Gracilimonas sediminicola</name>
    <dbReference type="NCBI Taxonomy" id="2952158"/>
    <lineage>
        <taxon>Bacteria</taxon>
        <taxon>Pseudomonadati</taxon>
        <taxon>Balneolota</taxon>
        <taxon>Balneolia</taxon>
        <taxon>Balneolales</taxon>
        <taxon>Balneolaceae</taxon>
        <taxon>Gracilimonas</taxon>
    </lineage>
</organism>
<dbReference type="Gene3D" id="3.40.710.10">
    <property type="entry name" value="DD-peptidase/beta-lactamase superfamily"/>
    <property type="match status" value="1"/>
</dbReference>
<feature type="chain" id="PRO_5040742796" evidence="1">
    <location>
        <begin position="26"/>
        <end position="340"/>
    </location>
</feature>
<accession>A0A9X2L3U3</accession>
<protein>
    <submittedName>
        <fullName evidence="3">Beta-lactamase family protein</fullName>
    </submittedName>
</protein>
<dbReference type="EMBL" id="JANDBC010000001">
    <property type="protein sequence ID" value="MCP9291774.1"/>
    <property type="molecule type" value="Genomic_DNA"/>
</dbReference>
<dbReference type="Proteomes" id="UP001139125">
    <property type="component" value="Unassembled WGS sequence"/>
</dbReference>
<keyword evidence="4" id="KW-1185">Reference proteome</keyword>
<evidence type="ECO:0000313" key="3">
    <source>
        <dbReference type="EMBL" id="MCP9291774.1"/>
    </source>
</evidence>
<dbReference type="InterPro" id="IPR050789">
    <property type="entry name" value="Diverse_Enzym_Activities"/>
</dbReference>
<dbReference type="Pfam" id="PF00144">
    <property type="entry name" value="Beta-lactamase"/>
    <property type="match status" value="1"/>
</dbReference>
<dbReference type="InterPro" id="IPR012338">
    <property type="entry name" value="Beta-lactam/transpept-like"/>
</dbReference>
<dbReference type="RefSeq" id="WP_255134636.1">
    <property type="nucleotide sequence ID" value="NZ_JANDBC010000001.1"/>
</dbReference>
<keyword evidence="1" id="KW-0732">Signal</keyword>
<dbReference type="InterPro" id="IPR001466">
    <property type="entry name" value="Beta-lactam-related"/>
</dbReference>
<dbReference type="AlphaFoldDB" id="A0A9X2L3U3"/>
<dbReference type="PANTHER" id="PTHR43283:SF7">
    <property type="entry name" value="BETA-LACTAMASE-RELATED DOMAIN-CONTAINING PROTEIN"/>
    <property type="match status" value="1"/>
</dbReference>